<name>A0ACB9TXA1_HOLOL</name>
<protein>
    <submittedName>
        <fullName evidence="1">Polyserase-related</fullName>
    </submittedName>
</protein>
<dbReference type="Proteomes" id="UP001056778">
    <property type="component" value="Chromosome 1"/>
</dbReference>
<accession>A0ACB9TXA1</accession>
<sequence>MQRTGTNEKRKRNVLTIEQKMEMLKQFEKFEKQEKATSADEHKNWRVFGGELAKNGPFPFQVSVRLTRKNTHHCGGSIIHYYWILSAGHCVEGKQATDIYVVTGSTEPAKSGYKYNVATIVLNENFIHMSEHNKPFILQNDVSLLKLRTPVKLIPGLVQIVPLESAVIGAGVKCIASGYGATSTSWKSSDRLMFVNVETIDIDMCKARLIHGAIVGDSNLCTYGGVGRAVCYGDSGGPLVTLDHKQIGLTSFVIPCAKGLPDAYVRISSFLGWIKAHVPLTTN</sequence>
<reference evidence="1" key="1">
    <citation type="submission" date="2022-04" db="EMBL/GenBank/DDBJ databases">
        <title>Chromosome-scale genome assembly of Holotrichia oblita Faldermann.</title>
        <authorList>
            <person name="Rongchong L."/>
        </authorList>
    </citation>
    <scope>NUCLEOTIDE SEQUENCE</scope>
    <source>
        <strain evidence="1">81SQS9</strain>
    </source>
</reference>
<proteinExistence type="predicted"/>
<evidence type="ECO:0000313" key="1">
    <source>
        <dbReference type="EMBL" id="KAI4471421.1"/>
    </source>
</evidence>
<gene>
    <name evidence="1" type="ORF">MML48_1g05760</name>
</gene>
<dbReference type="EMBL" id="CM043015">
    <property type="protein sequence ID" value="KAI4471421.1"/>
    <property type="molecule type" value="Genomic_DNA"/>
</dbReference>
<keyword evidence="2" id="KW-1185">Reference proteome</keyword>
<evidence type="ECO:0000313" key="2">
    <source>
        <dbReference type="Proteomes" id="UP001056778"/>
    </source>
</evidence>
<comment type="caution">
    <text evidence="1">The sequence shown here is derived from an EMBL/GenBank/DDBJ whole genome shotgun (WGS) entry which is preliminary data.</text>
</comment>
<organism evidence="1 2">
    <name type="scientific">Holotrichia oblita</name>
    <name type="common">Chafer beetle</name>
    <dbReference type="NCBI Taxonomy" id="644536"/>
    <lineage>
        <taxon>Eukaryota</taxon>
        <taxon>Metazoa</taxon>
        <taxon>Ecdysozoa</taxon>
        <taxon>Arthropoda</taxon>
        <taxon>Hexapoda</taxon>
        <taxon>Insecta</taxon>
        <taxon>Pterygota</taxon>
        <taxon>Neoptera</taxon>
        <taxon>Endopterygota</taxon>
        <taxon>Coleoptera</taxon>
        <taxon>Polyphaga</taxon>
        <taxon>Scarabaeiformia</taxon>
        <taxon>Scarabaeidae</taxon>
        <taxon>Melolonthinae</taxon>
        <taxon>Holotrichia</taxon>
    </lineage>
</organism>